<dbReference type="STRING" id="1314782.A0A165NWV8"/>
<name>A0A165NWV8_9AGAM</name>
<dbReference type="Proteomes" id="UP000076761">
    <property type="component" value="Unassembled WGS sequence"/>
</dbReference>
<keyword evidence="3" id="KW-1185">Reference proteome</keyword>
<dbReference type="GO" id="GO:0004674">
    <property type="term" value="F:protein serine/threonine kinase activity"/>
    <property type="evidence" value="ECO:0007669"/>
    <property type="project" value="TreeGrafter"/>
</dbReference>
<dbReference type="Gene3D" id="1.10.510.10">
    <property type="entry name" value="Transferase(Phosphotransferase) domain 1"/>
    <property type="match status" value="1"/>
</dbReference>
<keyword evidence="2" id="KW-0808">Transferase</keyword>
<gene>
    <name evidence="2" type="ORF">NEOLEDRAFT_1141063</name>
</gene>
<dbReference type="InterPro" id="IPR001245">
    <property type="entry name" value="Ser-Thr/Tyr_kinase_cat_dom"/>
</dbReference>
<dbReference type="GO" id="GO:0005524">
    <property type="term" value="F:ATP binding"/>
    <property type="evidence" value="ECO:0007669"/>
    <property type="project" value="InterPro"/>
</dbReference>
<dbReference type="InParanoid" id="A0A165NWV8"/>
<evidence type="ECO:0000259" key="1">
    <source>
        <dbReference type="PROSITE" id="PS50011"/>
    </source>
</evidence>
<feature type="domain" description="Protein kinase" evidence="1">
    <location>
        <begin position="1"/>
        <end position="315"/>
    </location>
</feature>
<protein>
    <submittedName>
        <fullName evidence="2">Kinase-like protein</fullName>
    </submittedName>
</protein>
<dbReference type="PANTHER" id="PTHR44329">
    <property type="entry name" value="SERINE/THREONINE-PROTEIN KINASE TNNI3K-RELATED"/>
    <property type="match status" value="1"/>
</dbReference>
<dbReference type="SUPFAM" id="SSF56112">
    <property type="entry name" value="Protein kinase-like (PK-like)"/>
    <property type="match status" value="1"/>
</dbReference>
<organism evidence="2 3">
    <name type="scientific">Neolentinus lepideus HHB14362 ss-1</name>
    <dbReference type="NCBI Taxonomy" id="1314782"/>
    <lineage>
        <taxon>Eukaryota</taxon>
        <taxon>Fungi</taxon>
        <taxon>Dikarya</taxon>
        <taxon>Basidiomycota</taxon>
        <taxon>Agaricomycotina</taxon>
        <taxon>Agaricomycetes</taxon>
        <taxon>Gloeophyllales</taxon>
        <taxon>Gloeophyllaceae</taxon>
        <taxon>Neolentinus</taxon>
    </lineage>
</organism>
<dbReference type="OrthoDB" id="4062651at2759"/>
<proteinExistence type="predicted"/>
<dbReference type="InterPro" id="IPR051681">
    <property type="entry name" value="Ser/Thr_Kinases-Pseudokinases"/>
</dbReference>
<dbReference type="InterPro" id="IPR011009">
    <property type="entry name" value="Kinase-like_dom_sf"/>
</dbReference>
<dbReference type="PROSITE" id="PS50011">
    <property type="entry name" value="PROTEIN_KINASE_DOM"/>
    <property type="match status" value="1"/>
</dbReference>
<reference evidence="2 3" key="1">
    <citation type="journal article" date="2016" name="Mol. Biol. Evol.">
        <title>Comparative Genomics of Early-Diverging Mushroom-Forming Fungi Provides Insights into the Origins of Lignocellulose Decay Capabilities.</title>
        <authorList>
            <person name="Nagy L.G."/>
            <person name="Riley R."/>
            <person name="Tritt A."/>
            <person name="Adam C."/>
            <person name="Daum C."/>
            <person name="Floudas D."/>
            <person name="Sun H."/>
            <person name="Yadav J.S."/>
            <person name="Pangilinan J."/>
            <person name="Larsson K.H."/>
            <person name="Matsuura K."/>
            <person name="Barry K."/>
            <person name="Labutti K."/>
            <person name="Kuo R."/>
            <person name="Ohm R.A."/>
            <person name="Bhattacharya S.S."/>
            <person name="Shirouzu T."/>
            <person name="Yoshinaga Y."/>
            <person name="Martin F.M."/>
            <person name="Grigoriev I.V."/>
            <person name="Hibbett D.S."/>
        </authorList>
    </citation>
    <scope>NUCLEOTIDE SEQUENCE [LARGE SCALE GENOMIC DNA]</scope>
    <source>
        <strain evidence="2 3">HHB14362 ss-1</strain>
    </source>
</reference>
<dbReference type="EMBL" id="KV425624">
    <property type="protein sequence ID" value="KZT20222.1"/>
    <property type="molecule type" value="Genomic_DNA"/>
</dbReference>
<dbReference type="AlphaFoldDB" id="A0A165NWV8"/>
<sequence>MGKSTIYTVGNSRNNTRIFDLSEKTTKQGEHPFQFGDTSDLYIAGLKLTNNNGQEVLAPQVVVKVLRGVSSLPRERDYVLRKVSELLEEWSRIEVNYKHRNICSFYGYVQGWGQLLSPVIPYFKNGNVVKYVKDHPDADRMTLLGDIATGLAWLHTQSIVHGNLKASNVLIQDDGVACLSDIQLSSITSTTHFTTAGIAGGARHIAPEIMNPPDDEDEEEDGVKYTTESDVYSFAMTSLEILTGQPPFHNIKLDSVVIAKVVKGTRPERPEVSQVDDALWNLLTRCWDQDPKCRPSISEVLKTLTAARPRPSSYLVILRERFQAGLTIVFVYIRQIIFCILPGR</sequence>
<evidence type="ECO:0000313" key="3">
    <source>
        <dbReference type="Proteomes" id="UP000076761"/>
    </source>
</evidence>
<evidence type="ECO:0000313" key="2">
    <source>
        <dbReference type="EMBL" id="KZT20222.1"/>
    </source>
</evidence>
<keyword evidence="2" id="KW-0418">Kinase</keyword>
<dbReference type="Pfam" id="PF07714">
    <property type="entry name" value="PK_Tyr_Ser-Thr"/>
    <property type="match status" value="1"/>
</dbReference>
<dbReference type="InterPro" id="IPR000719">
    <property type="entry name" value="Prot_kinase_dom"/>
</dbReference>
<accession>A0A165NWV8</accession>